<proteinExistence type="predicted"/>
<dbReference type="Proteomes" id="UP001234178">
    <property type="component" value="Unassembled WGS sequence"/>
</dbReference>
<dbReference type="EMBL" id="JAOYFB010000036">
    <property type="protein sequence ID" value="KAK4018108.1"/>
    <property type="molecule type" value="Genomic_DNA"/>
</dbReference>
<keyword evidence="3" id="KW-1185">Reference proteome</keyword>
<name>A0ABQ9ZYX6_9CRUS</name>
<evidence type="ECO:0000256" key="1">
    <source>
        <dbReference type="SAM" id="MobiDB-lite"/>
    </source>
</evidence>
<gene>
    <name evidence="2" type="ORF">OUZ56_000176</name>
</gene>
<reference evidence="2 3" key="1">
    <citation type="journal article" date="2023" name="Nucleic Acids Res.">
        <title>The hologenome of Daphnia magna reveals possible DNA methylation and microbiome-mediated evolution of the host genome.</title>
        <authorList>
            <person name="Chaturvedi A."/>
            <person name="Li X."/>
            <person name="Dhandapani V."/>
            <person name="Marshall H."/>
            <person name="Kissane S."/>
            <person name="Cuenca-Cambronero M."/>
            <person name="Asole G."/>
            <person name="Calvet F."/>
            <person name="Ruiz-Romero M."/>
            <person name="Marangio P."/>
            <person name="Guigo R."/>
            <person name="Rago D."/>
            <person name="Mirbahai L."/>
            <person name="Eastwood N."/>
            <person name="Colbourne J.K."/>
            <person name="Zhou J."/>
            <person name="Mallon E."/>
            <person name="Orsini L."/>
        </authorList>
    </citation>
    <scope>NUCLEOTIDE SEQUENCE [LARGE SCALE GENOMIC DNA]</scope>
    <source>
        <strain evidence="2">LRV0_1</strain>
    </source>
</reference>
<comment type="caution">
    <text evidence="2">The sequence shown here is derived from an EMBL/GenBank/DDBJ whole genome shotgun (WGS) entry which is preliminary data.</text>
</comment>
<organism evidence="2 3">
    <name type="scientific">Daphnia magna</name>
    <dbReference type="NCBI Taxonomy" id="35525"/>
    <lineage>
        <taxon>Eukaryota</taxon>
        <taxon>Metazoa</taxon>
        <taxon>Ecdysozoa</taxon>
        <taxon>Arthropoda</taxon>
        <taxon>Crustacea</taxon>
        <taxon>Branchiopoda</taxon>
        <taxon>Diplostraca</taxon>
        <taxon>Cladocera</taxon>
        <taxon>Anomopoda</taxon>
        <taxon>Daphniidae</taxon>
        <taxon>Daphnia</taxon>
    </lineage>
</organism>
<evidence type="ECO:0000313" key="2">
    <source>
        <dbReference type="EMBL" id="KAK4018108.1"/>
    </source>
</evidence>
<sequence>MYLGRLGTQSSMTQHHESARPKGNDLSTVVVVFFGKSVATPIDVWHRYRTLLSRQQDISCHQTKKKFCFTIISGFQSKFGFSTRCIAHKGGQVSVRKVRGKPDH</sequence>
<feature type="region of interest" description="Disordered" evidence="1">
    <location>
        <begin position="1"/>
        <end position="22"/>
    </location>
</feature>
<accession>A0ABQ9ZYX6</accession>
<evidence type="ECO:0000313" key="3">
    <source>
        <dbReference type="Proteomes" id="UP001234178"/>
    </source>
</evidence>
<protein>
    <submittedName>
        <fullName evidence="2">Uncharacterized protein</fullName>
    </submittedName>
</protein>